<dbReference type="Pfam" id="PF01926">
    <property type="entry name" value="MMR_HSR1"/>
    <property type="match status" value="1"/>
</dbReference>
<dbReference type="InterPro" id="IPR027417">
    <property type="entry name" value="P-loop_NTPase"/>
</dbReference>
<dbReference type="Gene3D" id="3.40.50.300">
    <property type="entry name" value="P-loop containing nucleotide triphosphate hydrolases"/>
    <property type="match status" value="1"/>
</dbReference>
<dbReference type="Proteomes" id="UP000813444">
    <property type="component" value="Unassembled WGS sequence"/>
</dbReference>
<proteinExistence type="predicted"/>
<organism evidence="2 3">
    <name type="scientific">Stachybotrys elegans</name>
    <dbReference type="NCBI Taxonomy" id="80388"/>
    <lineage>
        <taxon>Eukaryota</taxon>
        <taxon>Fungi</taxon>
        <taxon>Dikarya</taxon>
        <taxon>Ascomycota</taxon>
        <taxon>Pezizomycotina</taxon>
        <taxon>Sordariomycetes</taxon>
        <taxon>Hypocreomycetidae</taxon>
        <taxon>Hypocreales</taxon>
        <taxon>Stachybotryaceae</taxon>
        <taxon>Stachybotrys</taxon>
    </lineage>
</organism>
<keyword evidence="3" id="KW-1185">Reference proteome</keyword>
<feature type="non-terminal residue" evidence="2">
    <location>
        <position position="215"/>
    </location>
</feature>
<comment type="caution">
    <text evidence="2">The sequence shown here is derived from an EMBL/GenBank/DDBJ whole genome shotgun (WGS) entry which is preliminary data.</text>
</comment>
<feature type="domain" description="G" evidence="1">
    <location>
        <begin position="1"/>
        <end position="63"/>
    </location>
</feature>
<feature type="non-terminal residue" evidence="2">
    <location>
        <position position="1"/>
    </location>
</feature>
<evidence type="ECO:0000313" key="3">
    <source>
        <dbReference type="Proteomes" id="UP000813444"/>
    </source>
</evidence>
<dbReference type="GO" id="GO:0005525">
    <property type="term" value="F:GTP binding"/>
    <property type="evidence" value="ECO:0007669"/>
    <property type="project" value="InterPro"/>
</dbReference>
<name>A0A8K0WK63_9HYPO</name>
<dbReference type="InterPro" id="IPR006073">
    <property type="entry name" value="GTP-bd"/>
</dbReference>
<dbReference type="CDD" id="cd00882">
    <property type="entry name" value="Ras_like_GTPase"/>
    <property type="match status" value="1"/>
</dbReference>
<dbReference type="OrthoDB" id="8954335at2759"/>
<protein>
    <recommendedName>
        <fullName evidence="1">G domain-containing protein</fullName>
    </recommendedName>
</protein>
<sequence length="215" mass="23677">VMGITGAGKSTFISKLTPYPEVVLTPGVHADTQEVRAYPFQHGDKKVWLVDTPGFDDTKRADIDVLEDLAGWLMAATKNNLKLVGIVHLHRITDVRLGGVAYKDLTMFQRLCGKDSFPSVVLGTTMWPANPTANDYNREKELRTTFYQEMINDGGVMMRIMNTKGSALEAVLGFIDQPGLPEPMVLAIQKELGKPGATLIDTGAGRQLEEEKIKM</sequence>
<reference evidence="2" key="1">
    <citation type="journal article" date="2021" name="Nat. Commun.">
        <title>Genetic determinants of endophytism in the Arabidopsis root mycobiome.</title>
        <authorList>
            <person name="Mesny F."/>
            <person name="Miyauchi S."/>
            <person name="Thiergart T."/>
            <person name="Pickel B."/>
            <person name="Atanasova L."/>
            <person name="Karlsson M."/>
            <person name="Huettel B."/>
            <person name="Barry K.W."/>
            <person name="Haridas S."/>
            <person name="Chen C."/>
            <person name="Bauer D."/>
            <person name="Andreopoulos W."/>
            <person name="Pangilinan J."/>
            <person name="LaButti K."/>
            <person name="Riley R."/>
            <person name="Lipzen A."/>
            <person name="Clum A."/>
            <person name="Drula E."/>
            <person name="Henrissat B."/>
            <person name="Kohler A."/>
            <person name="Grigoriev I.V."/>
            <person name="Martin F.M."/>
            <person name="Hacquard S."/>
        </authorList>
    </citation>
    <scope>NUCLEOTIDE SEQUENCE</scope>
    <source>
        <strain evidence="2">MPI-CAGE-CH-0235</strain>
    </source>
</reference>
<accession>A0A8K0WK63</accession>
<dbReference type="AlphaFoldDB" id="A0A8K0WK63"/>
<evidence type="ECO:0000313" key="2">
    <source>
        <dbReference type="EMBL" id="KAH7303682.1"/>
    </source>
</evidence>
<gene>
    <name evidence="2" type="ORF">B0I35DRAFT_330121</name>
</gene>
<evidence type="ECO:0000259" key="1">
    <source>
        <dbReference type="Pfam" id="PF01926"/>
    </source>
</evidence>
<dbReference type="EMBL" id="JAGPNK010000030">
    <property type="protein sequence ID" value="KAH7303682.1"/>
    <property type="molecule type" value="Genomic_DNA"/>
</dbReference>
<dbReference type="SUPFAM" id="SSF52540">
    <property type="entry name" value="P-loop containing nucleoside triphosphate hydrolases"/>
    <property type="match status" value="1"/>
</dbReference>